<dbReference type="RefSeq" id="WP_082292595.1">
    <property type="nucleotide sequence ID" value="NZ_MVIT01000028.1"/>
</dbReference>
<dbReference type="AlphaFoldDB" id="A0A1T1E3A4"/>
<name>A0A1T1E3A4_9LEPT</name>
<dbReference type="Proteomes" id="UP000191008">
    <property type="component" value="Unassembled WGS sequence"/>
</dbReference>
<proteinExistence type="predicted"/>
<gene>
    <name evidence="1" type="ORF">B1J93_01215</name>
</gene>
<sequence length="68" mass="7685">MKIVGTTIKESSSVQSDFCTKLLFCGHHQNLNPIVRRVLTEKEFSKSMSSYKFKNLFVKSGFAVVPTN</sequence>
<protein>
    <submittedName>
        <fullName evidence="1">Uncharacterized protein</fullName>
    </submittedName>
</protein>
<comment type="caution">
    <text evidence="1">The sequence shown here is derived from an EMBL/GenBank/DDBJ whole genome shotgun (WGS) entry which is preliminary data.</text>
</comment>
<organism evidence="1 2">
    <name type="scientific">Leptospira kirschneri serovar Pomona</name>
    <dbReference type="NCBI Taxonomy" id="561005"/>
    <lineage>
        <taxon>Bacteria</taxon>
        <taxon>Pseudomonadati</taxon>
        <taxon>Spirochaetota</taxon>
        <taxon>Spirochaetia</taxon>
        <taxon>Leptospirales</taxon>
        <taxon>Leptospiraceae</taxon>
        <taxon>Leptospira</taxon>
    </lineage>
</organism>
<evidence type="ECO:0000313" key="1">
    <source>
        <dbReference type="EMBL" id="OOV47413.1"/>
    </source>
</evidence>
<dbReference type="EMBL" id="MVIT01000028">
    <property type="protein sequence ID" value="OOV47413.1"/>
    <property type="molecule type" value="Genomic_DNA"/>
</dbReference>
<evidence type="ECO:0000313" key="2">
    <source>
        <dbReference type="Proteomes" id="UP000191008"/>
    </source>
</evidence>
<accession>A0A1T1E3A4</accession>
<reference evidence="1 2" key="1">
    <citation type="submission" date="2017-02" db="EMBL/GenBank/DDBJ databases">
        <title>Comparative genomic analysis of Brazilian Leptospira kirschneri strains of different serogroups.</title>
        <authorList>
            <person name="Moreno L.Z."/>
            <person name="Miraglia F."/>
            <person name="Kremer F.S."/>
            <person name="Eslabao M.R."/>
            <person name="Lilenbaum W."/>
            <person name="Dellagostin O.A."/>
            <person name="Moreno A.M."/>
        </authorList>
    </citation>
    <scope>NUCLEOTIDE SEQUENCE [LARGE SCALE GENOMIC DNA]</scope>
    <source>
        <strain evidence="1 2">M110/06</strain>
    </source>
</reference>